<dbReference type="AlphaFoldDB" id="A0AAV9I6U9"/>
<keyword evidence="3" id="KW-0819">tRNA processing</keyword>
<dbReference type="InterPro" id="IPR036322">
    <property type="entry name" value="WD40_repeat_dom_sf"/>
</dbReference>
<reference evidence="6 7" key="1">
    <citation type="submission" date="2022-07" db="EMBL/GenBank/DDBJ databases">
        <title>Genome-wide signatures of adaptation to extreme environments.</title>
        <authorList>
            <person name="Cho C.H."/>
            <person name="Yoon H.S."/>
        </authorList>
    </citation>
    <scope>NUCLEOTIDE SEQUENCE [LARGE SCALE GENOMIC DNA]</scope>
    <source>
        <strain evidence="6 7">108.79 E11</strain>
    </source>
</reference>
<sequence>MVTNAGLLVVHVSHSNWSWVSKDTDLMQQVVCLAFSPQCTPVYLALGTNDKRVLVFKSESDGSSWILHETRSFRKRPFAITFSLDSKVLVADKSGIVHMISLSKDCQSAEEETEDSDEDDSCLGHYSTIIAMTMSVDGQYVITGDRDNKIRVSRYPNVWEIQSFCLSDPHFFVTRIWTLELEREWLFSVHHNGELKVWDGNSGIVKLRLSHSSVGCFLVDASAYVYDKHTVLVASIAYSSNHCWICILKYDSLRDEFHCHKEFNWELCGFLFGNSILTK</sequence>
<evidence type="ECO:0000313" key="6">
    <source>
        <dbReference type="EMBL" id="KAK4523124.1"/>
    </source>
</evidence>
<dbReference type="GO" id="GO:0005634">
    <property type="term" value="C:nucleus"/>
    <property type="evidence" value="ECO:0007669"/>
    <property type="project" value="UniProtKB-SubCell"/>
</dbReference>
<dbReference type="GO" id="GO:0005829">
    <property type="term" value="C:cytosol"/>
    <property type="evidence" value="ECO:0007669"/>
    <property type="project" value="TreeGrafter"/>
</dbReference>
<evidence type="ECO:0000256" key="2">
    <source>
        <dbReference type="ARBA" id="ARBA00022574"/>
    </source>
</evidence>
<organism evidence="6 7">
    <name type="scientific">Galdieria yellowstonensis</name>
    <dbReference type="NCBI Taxonomy" id="3028027"/>
    <lineage>
        <taxon>Eukaryota</taxon>
        <taxon>Rhodophyta</taxon>
        <taxon>Bangiophyceae</taxon>
        <taxon>Galdieriales</taxon>
        <taxon>Galdieriaceae</taxon>
        <taxon>Galdieria</taxon>
    </lineage>
</organism>
<accession>A0AAV9I6U9</accession>
<evidence type="ECO:0008006" key="8">
    <source>
        <dbReference type="Google" id="ProtNLM"/>
    </source>
</evidence>
<keyword evidence="5" id="KW-0539">Nucleus</keyword>
<dbReference type="PANTHER" id="PTHR16288">
    <property type="entry name" value="WD40 REPEAT PROTEIN 4"/>
    <property type="match status" value="1"/>
</dbReference>
<dbReference type="SUPFAM" id="SSF50978">
    <property type="entry name" value="WD40 repeat-like"/>
    <property type="match status" value="1"/>
</dbReference>
<evidence type="ECO:0000256" key="1">
    <source>
        <dbReference type="ARBA" id="ARBA00004123"/>
    </source>
</evidence>
<gene>
    <name evidence="6" type="ORF">GAYE_PCTG36G1015</name>
</gene>
<proteinExistence type="predicted"/>
<comment type="subcellular location">
    <subcellularLocation>
        <location evidence="1">Nucleus</location>
    </subcellularLocation>
</comment>
<dbReference type="InterPro" id="IPR028884">
    <property type="entry name" value="Trm82"/>
</dbReference>
<evidence type="ECO:0000256" key="3">
    <source>
        <dbReference type="ARBA" id="ARBA00022694"/>
    </source>
</evidence>
<dbReference type="GO" id="GO:0043527">
    <property type="term" value="C:tRNA methyltransferase complex"/>
    <property type="evidence" value="ECO:0007669"/>
    <property type="project" value="TreeGrafter"/>
</dbReference>
<dbReference type="EMBL" id="JANCYU010000011">
    <property type="protein sequence ID" value="KAK4523124.1"/>
    <property type="molecule type" value="Genomic_DNA"/>
</dbReference>
<dbReference type="GO" id="GO:0036265">
    <property type="term" value="P:RNA (guanine-N7)-methylation"/>
    <property type="evidence" value="ECO:0007669"/>
    <property type="project" value="InterPro"/>
</dbReference>
<comment type="caution">
    <text evidence="6">The sequence shown here is derived from an EMBL/GenBank/DDBJ whole genome shotgun (WGS) entry which is preliminary data.</text>
</comment>
<evidence type="ECO:0000313" key="7">
    <source>
        <dbReference type="Proteomes" id="UP001300502"/>
    </source>
</evidence>
<dbReference type="GO" id="GO:0006400">
    <property type="term" value="P:tRNA modification"/>
    <property type="evidence" value="ECO:0007669"/>
    <property type="project" value="TreeGrafter"/>
</dbReference>
<keyword evidence="4" id="KW-0677">Repeat</keyword>
<keyword evidence="2" id="KW-0853">WD repeat</keyword>
<dbReference type="PANTHER" id="PTHR16288:SF0">
    <property type="entry name" value="TRNA (GUANINE-N(7)-)-METHYLTRANSFERASE NON-CATALYTIC SUBUNIT WDR4"/>
    <property type="match status" value="1"/>
</dbReference>
<protein>
    <recommendedName>
        <fullName evidence="8">Transducin family protein / WD-40 repeat family protein</fullName>
    </recommendedName>
</protein>
<evidence type="ECO:0000256" key="5">
    <source>
        <dbReference type="ARBA" id="ARBA00023242"/>
    </source>
</evidence>
<keyword evidence="7" id="KW-1185">Reference proteome</keyword>
<dbReference type="InterPro" id="IPR001680">
    <property type="entry name" value="WD40_rpt"/>
</dbReference>
<dbReference type="Pfam" id="PF00400">
    <property type="entry name" value="WD40"/>
    <property type="match status" value="1"/>
</dbReference>
<dbReference type="Gene3D" id="2.130.10.10">
    <property type="entry name" value="YVTN repeat-like/Quinoprotein amine dehydrogenase"/>
    <property type="match status" value="2"/>
</dbReference>
<name>A0AAV9I6U9_9RHOD</name>
<dbReference type="Proteomes" id="UP001300502">
    <property type="component" value="Unassembled WGS sequence"/>
</dbReference>
<dbReference type="InterPro" id="IPR015943">
    <property type="entry name" value="WD40/YVTN_repeat-like_dom_sf"/>
</dbReference>
<evidence type="ECO:0000256" key="4">
    <source>
        <dbReference type="ARBA" id="ARBA00022737"/>
    </source>
</evidence>